<dbReference type="EMBL" id="JAJADQ010000008">
    <property type="protein sequence ID" value="MCB2379199.1"/>
    <property type="molecule type" value="Genomic_DNA"/>
</dbReference>
<keyword evidence="3" id="KW-1185">Reference proteome</keyword>
<sequence length="624" mass="65918">MYPKSTQLLAVLVLLLGLTGRVQADHLRAHLLLSAKLEGAQEVPVVTTPGQGVASFTLNPTRDTLFLNATFNNLSGPITGAHTHLGRRGVAGPIVTDLLRFVQGNRLQGFLTGPDLDNLKLRRYLRGDYYINVHTAANPGGEIRGQIEVETEFLYGATLTGAQEVPPVTTPALGVGSYVLSQDKTRLKFRTVFDGLSGPVTATHFHNGAPGVAGPVILDLGPYLAGKVIEGEVGVTPAFVTALEAGNIYINVHTAANPGGEIRGQLASRARLVGHDARLDGAQMVPALPTTAKAVALGDLNAGLDTLRLTLSFTGLSDAPTSLDVYLAEAGQSNATATRLNRVNLATLTTNAFSVTFGGLSLTAANRFLTGGVNLVLNTAANPEGEIRGQVYRVAREGYTFSLNGAQERPAPTNTPGLGSGLVSIDRDQNNAHFMMVWRGLTGVPTGGHFHTGRRNEAGPVVFNLVPFFDNATAPTAAYGFWKADNAAQPFTLRRSIQFRTDSMYVNLHTAQFPGGEVRGQVFRGAKNLTAVLSAAPAVAAESFAAYPSPFSTAFTLSFEARTAGAGSVQLTDLLGRAVLTTAVPVRTGANQVQLDASGLRSGMYLVTLQVNESRVITRVLKQE</sequence>
<reference evidence="2" key="1">
    <citation type="submission" date="2021-10" db="EMBL/GenBank/DDBJ databases">
        <authorList>
            <person name="Dean J.D."/>
            <person name="Kim M.K."/>
            <person name="Newey C.N."/>
            <person name="Stoker T.S."/>
            <person name="Thompson D.W."/>
            <person name="Grose J.H."/>
        </authorList>
    </citation>
    <scope>NUCLEOTIDE SEQUENCE</scope>
    <source>
        <strain evidence="2">BT635</strain>
    </source>
</reference>
<dbReference type="Pfam" id="PF07452">
    <property type="entry name" value="CHRD"/>
    <property type="match status" value="4"/>
</dbReference>
<feature type="domain" description="CHRD" evidence="1">
    <location>
        <begin position="395"/>
        <end position="527"/>
    </location>
</feature>
<dbReference type="PANTHER" id="PTHR46526">
    <property type="entry name" value="CHORDIN"/>
    <property type="match status" value="1"/>
</dbReference>
<feature type="domain" description="CHRD" evidence="1">
    <location>
        <begin position="29"/>
        <end position="152"/>
    </location>
</feature>
<organism evidence="2 3">
    <name type="scientific">Hymenobacter nitidus</name>
    <dbReference type="NCBI Taxonomy" id="2880929"/>
    <lineage>
        <taxon>Bacteria</taxon>
        <taxon>Pseudomonadati</taxon>
        <taxon>Bacteroidota</taxon>
        <taxon>Cytophagia</taxon>
        <taxon>Cytophagales</taxon>
        <taxon>Hymenobacteraceae</taxon>
        <taxon>Hymenobacter</taxon>
    </lineage>
</organism>
<dbReference type="InterPro" id="IPR010895">
    <property type="entry name" value="CHRD"/>
</dbReference>
<dbReference type="NCBIfam" id="TIGR04183">
    <property type="entry name" value="Por_Secre_tail"/>
    <property type="match status" value="1"/>
</dbReference>
<evidence type="ECO:0000313" key="2">
    <source>
        <dbReference type="EMBL" id="MCB2379199.1"/>
    </source>
</evidence>
<gene>
    <name evidence="2" type="ORF">LGH70_16490</name>
</gene>
<feature type="domain" description="CHRD" evidence="1">
    <location>
        <begin position="156"/>
        <end position="271"/>
    </location>
</feature>
<dbReference type="PANTHER" id="PTHR46526:SF1">
    <property type="entry name" value="CHORDIN"/>
    <property type="match status" value="1"/>
</dbReference>
<dbReference type="Proteomes" id="UP001165297">
    <property type="component" value="Unassembled WGS sequence"/>
</dbReference>
<evidence type="ECO:0000313" key="3">
    <source>
        <dbReference type="Proteomes" id="UP001165297"/>
    </source>
</evidence>
<name>A0ABS8AGJ1_9BACT</name>
<dbReference type="InterPro" id="IPR052278">
    <property type="entry name" value="Chordin-like_regulators"/>
</dbReference>
<dbReference type="InterPro" id="IPR026444">
    <property type="entry name" value="Secre_tail"/>
</dbReference>
<proteinExistence type="predicted"/>
<protein>
    <submittedName>
        <fullName evidence="2">CHRD domain-containing protein</fullName>
    </submittedName>
</protein>
<accession>A0ABS8AGJ1</accession>
<dbReference type="RefSeq" id="WP_226187771.1">
    <property type="nucleotide sequence ID" value="NZ_JAJADQ010000008.1"/>
</dbReference>
<comment type="caution">
    <text evidence="2">The sequence shown here is derived from an EMBL/GenBank/DDBJ whole genome shotgun (WGS) entry which is preliminary data.</text>
</comment>
<evidence type="ECO:0000259" key="1">
    <source>
        <dbReference type="PROSITE" id="PS50933"/>
    </source>
</evidence>
<dbReference type="PROSITE" id="PS50933">
    <property type="entry name" value="CHRD"/>
    <property type="match status" value="3"/>
</dbReference>
<dbReference type="SMART" id="SM00754">
    <property type="entry name" value="CHRD"/>
    <property type="match status" value="4"/>
</dbReference>
<dbReference type="Pfam" id="PF18962">
    <property type="entry name" value="Por_Secre_tail"/>
    <property type="match status" value="1"/>
</dbReference>